<proteinExistence type="predicted"/>
<keyword evidence="3" id="KW-1185">Reference proteome</keyword>
<sequence>MHRKNRRRSAKIAPKESRQKTRHRNTRGKTRNPNDSETHLSKQCIHFFLSLRWPPTSDMCMWILCASFQSAITIVARGAMGREQGEGDMGTRRQKRDALQTDAASTRKAACMPIPLPLLRVAARFEHPEMIDASERVPSVAMGRRHRGHATQRACHPHPRVSSHNDRAT</sequence>
<feature type="region of interest" description="Disordered" evidence="1">
    <location>
        <begin position="145"/>
        <end position="169"/>
    </location>
</feature>
<gene>
    <name evidence="2" type="ORF">C8F04DRAFT_149170</name>
</gene>
<evidence type="ECO:0000256" key="1">
    <source>
        <dbReference type="SAM" id="MobiDB-lite"/>
    </source>
</evidence>
<feature type="region of interest" description="Disordered" evidence="1">
    <location>
        <begin position="1"/>
        <end position="37"/>
    </location>
</feature>
<dbReference type="Proteomes" id="UP001218188">
    <property type="component" value="Unassembled WGS sequence"/>
</dbReference>
<feature type="compositionally biased region" description="Basic residues" evidence="1">
    <location>
        <begin position="20"/>
        <end position="30"/>
    </location>
</feature>
<reference evidence="2" key="1">
    <citation type="submission" date="2023-03" db="EMBL/GenBank/DDBJ databases">
        <title>Massive genome expansion in bonnet fungi (Mycena s.s.) driven by repeated elements and novel gene families across ecological guilds.</title>
        <authorList>
            <consortium name="Lawrence Berkeley National Laboratory"/>
            <person name="Harder C.B."/>
            <person name="Miyauchi S."/>
            <person name="Viragh M."/>
            <person name="Kuo A."/>
            <person name="Thoen E."/>
            <person name="Andreopoulos B."/>
            <person name="Lu D."/>
            <person name="Skrede I."/>
            <person name="Drula E."/>
            <person name="Henrissat B."/>
            <person name="Morin E."/>
            <person name="Kohler A."/>
            <person name="Barry K."/>
            <person name="LaButti K."/>
            <person name="Morin E."/>
            <person name="Salamov A."/>
            <person name="Lipzen A."/>
            <person name="Mereny Z."/>
            <person name="Hegedus B."/>
            <person name="Baldrian P."/>
            <person name="Stursova M."/>
            <person name="Weitz H."/>
            <person name="Taylor A."/>
            <person name="Grigoriev I.V."/>
            <person name="Nagy L.G."/>
            <person name="Martin F."/>
            <person name="Kauserud H."/>
        </authorList>
    </citation>
    <scope>NUCLEOTIDE SEQUENCE</scope>
    <source>
        <strain evidence="2">CBHHK200</strain>
    </source>
</reference>
<feature type="compositionally biased region" description="Basic residues" evidence="1">
    <location>
        <begin position="145"/>
        <end position="161"/>
    </location>
</feature>
<accession>A0AAD6SCU1</accession>
<evidence type="ECO:0000313" key="3">
    <source>
        <dbReference type="Proteomes" id="UP001218188"/>
    </source>
</evidence>
<dbReference type="EMBL" id="JARJCM010000162">
    <property type="protein sequence ID" value="KAJ7024887.1"/>
    <property type="molecule type" value="Genomic_DNA"/>
</dbReference>
<feature type="compositionally biased region" description="Basic residues" evidence="1">
    <location>
        <begin position="1"/>
        <end position="10"/>
    </location>
</feature>
<protein>
    <submittedName>
        <fullName evidence="2">Uncharacterized protein</fullName>
    </submittedName>
</protein>
<evidence type="ECO:0000313" key="2">
    <source>
        <dbReference type="EMBL" id="KAJ7024887.1"/>
    </source>
</evidence>
<name>A0AAD6SCU1_9AGAR</name>
<comment type="caution">
    <text evidence="2">The sequence shown here is derived from an EMBL/GenBank/DDBJ whole genome shotgun (WGS) entry which is preliminary data.</text>
</comment>
<dbReference type="AlphaFoldDB" id="A0AAD6SCU1"/>
<organism evidence="2 3">
    <name type="scientific">Mycena alexandri</name>
    <dbReference type="NCBI Taxonomy" id="1745969"/>
    <lineage>
        <taxon>Eukaryota</taxon>
        <taxon>Fungi</taxon>
        <taxon>Dikarya</taxon>
        <taxon>Basidiomycota</taxon>
        <taxon>Agaricomycotina</taxon>
        <taxon>Agaricomycetes</taxon>
        <taxon>Agaricomycetidae</taxon>
        <taxon>Agaricales</taxon>
        <taxon>Marasmiineae</taxon>
        <taxon>Mycenaceae</taxon>
        <taxon>Mycena</taxon>
    </lineage>
</organism>